<evidence type="ECO:0000256" key="2">
    <source>
        <dbReference type="SAM" id="SignalP"/>
    </source>
</evidence>
<gene>
    <name evidence="3" type="ORF">MAM_06191</name>
</gene>
<proteinExistence type="predicted"/>
<dbReference type="EMBL" id="AZHE01000019">
    <property type="protein sequence ID" value="KHN95829.1"/>
    <property type="molecule type" value="Genomic_DNA"/>
</dbReference>
<feature type="region of interest" description="Disordered" evidence="1">
    <location>
        <begin position="156"/>
        <end position="175"/>
    </location>
</feature>
<organism evidence="3 4">
    <name type="scientific">Metarhizium album (strain ARSEF 1941)</name>
    <dbReference type="NCBI Taxonomy" id="1081103"/>
    <lineage>
        <taxon>Eukaryota</taxon>
        <taxon>Fungi</taxon>
        <taxon>Dikarya</taxon>
        <taxon>Ascomycota</taxon>
        <taxon>Pezizomycotina</taxon>
        <taxon>Sordariomycetes</taxon>
        <taxon>Hypocreomycetidae</taxon>
        <taxon>Hypocreales</taxon>
        <taxon>Clavicipitaceae</taxon>
        <taxon>Metarhizium</taxon>
    </lineage>
</organism>
<dbReference type="Proteomes" id="UP000030816">
    <property type="component" value="Unassembled WGS sequence"/>
</dbReference>
<dbReference type="GeneID" id="63740646"/>
<dbReference type="AlphaFoldDB" id="A0A0B2WQC6"/>
<comment type="caution">
    <text evidence="3">The sequence shown here is derived from an EMBL/GenBank/DDBJ whole genome shotgun (WGS) entry which is preliminary data.</text>
</comment>
<dbReference type="HOGENOM" id="CLU_086402_0_0_1"/>
<dbReference type="RefSeq" id="XP_040676895.1">
    <property type="nucleotide sequence ID" value="XM_040824989.1"/>
</dbReference>
<dbReference type="OrthoDB" id="4991875at2759"/>
<keyword evidence="2" id="KW-0732">Signal</keyword>
<evidence type="ECO:0000313" key="3">
    <source>
        <dbReference type="EMBL" id="KHN95829.1"/>
    </source>
</evidence>
<name>A0A0B2WQC6_METAS</name>
<sequence length="197" mass="21014">MTFSRALALALLALPTACSADGANGTPTPAVTTAPVFIPHYGEAQWSAVRGSIISTYGPLVCCRRGREKMELTILLRSIADLECNMRGTTAATCSGYSSYCSGYTNGKYTGPTEVSWTSTLTGSNIHWGTLTLADKPTETDDSLDVTATNVAVPMAPPSQTYNATPAQRGAGDRLQSNRSWARAMALLNMFTRFVIM</sequence>
<evidence type="ECO:0000313" key="4">
    <source>
        <dbReference type="Proteomes" id="UP000030816"/>
    </source>
</evidence>
<feature type="signal peptide" evidence="2">
    <location>
        <begin position="1"/>
        <end position="20"/>
    </location>
</feature>
<reference evidence="3 4" key="1">
    <citation type="journal article" date="2014" name="Proc. Natl. Acad. Sci. U.S.A.">
        <title>Trajectory and genomic determinants of fungal-pathogen speciation and host adaptation.</title>
        <authorList>
            <person name="Hu X."/>
            <person name="Xiao G."/>
            <person name="Zheng P."/>
            <person name="Shang Y."/>
            <person name="Su Y."/>
            <person name="Zhang X."/>
            <person name="Liu X."/>
            <person name="Zhan S."/>
            <person name="St Leger R.J."/>
            <person name="Wang C."/>
        </authorList>
    </citation>
    <scope>NUCLEOTIDE SEQUENCE [LARGE SCALE GENOMIC DNA]</scope>
    <source>
        <strain evidence="3 4">ARSEF 1941</strain>
    </source>
</reference>
<feature type="chain" id="PRO_5002078434" evidence="2">
    <location>
        <begin position="21"/>
        <end position="197"/>
    </location>
</feature>
<accession>A0A0B2WQC6</accession>
<keyword evidence="4" id="KW-1185">Reference proteome</keyword>
<dbReference type="STRING" id="1081103.A0A0B2WQC6"/>
<evidence type="ECO:0000256" key="1">
    <source>
        <dbReference type="SAM" id="MobiDB-lite"/>
    </source>
</evidence>
<protein>
    <submittedName>
        <fullName evidence="3">Uncharacterized protein</fullName>
    </submittedName>
</protein>